<gene>
    <name evidence="2" type="ORF">PCOR1329_LOCUS15647</name>
</gene>
<proteinExistence type="predicted"/>
<sequence length="110" mass="12416">PERASRARTPRSPWCSARPPGAGPPPAAQVPQRAALDRLATRRLLRPRWPGRLPRRRRRRWRRPQPLPARPRPAGDAGADRCHAPPRPLPAARPRDRRCLGSLALHRARG</sequence>
<dbReference type="Proteomes" id="UP001189429">
    <property type="component" value="Unassembled WGS sequence"/>
</dbReference>
<comment type="caution">
    <text evidence="2">The sequence shown here is derived from an EMBL/GenBank/DDBJ whole genome shotgun (WGS) entry which is preliminary data.</text>
</comment>
<accession>A0ABN9QWV3</accession>
<evidence type="ECO:0000313" key="2">
    <source>
        <dbReference type="EMBL" id="CAK0810821.1"/>
    </source>
</evidence>
<evidence type="ECO:0000256" key="1">
    <source>
        <dbReference type="SAM" id="MobiDB-lite"/>
    </source>
</evidence>
<feature type="non-terminal residue" evidence="2">
    <location>
        <position position="110"/>
    </location>
</feature>
<dbReference type="EMBL" id="CAUYUJ010004749">
    <property type="protein sequence ID" value="CAK0810821.1"/>
    <property type="molecule type" value="Genomic_DNA"/>
</dbReference>
<feature type="region of interest" description="Disordered" evidence="1">
    <location>
        <begin position="1"/>
        <end position="98"/>
    </location>
</feature>
<name>A0ABN9QWV3_9DINO</name>
<organism evidence="2 3">
    <name type="scientific">Prorocentrum cordatum</name>
    <dbReference type="NCBI Taxonomy" id="2364126"/>
    <lineage>
        <taxon>Eukaryota</taxon>
        <taxon>Sar</taxon>
        <taxon>Alveolata</taxon>
        <taxon>Dinophyceae</taxon>
        <taxon>Prorocentrales</taxon>
        <taxon>Prorocentraceae</taxon>
        <taxon>Prorocentrum</taxon>
    </lineage>
</organism>
<feature type="compositionally biased region" description="Basic residues" evidence="1">
    <location>
        <begin position="53"/>
        <end position="63"/>
    </location>
</feature>
<protein>
    <submittedName>
        <fullName evidence="2">Uncharacterized protein</fullName>
    </submittedName>
</protein>
<feature type="non-terminal residue" evidence="2">
    <location>
        <position position="1"/>
    </location>
</feature>
<reference evidence="2" key="1">
    <citation type="submission" date="2023-10" db="EMBL/GenBank/DDBJ databases">
        <authorList>
            <person name="Chen Y."/>
            <person name="Shah S."/>
            <person name="Dougan E. K."/>
            <person name="Thang M."/>
            <person name="Chan C."/>
        </authorList>
    </citation>
    <scope>NUCLEOTIDE SEQUENCE [LARGE SCALE GENOMIC DNA]</scope>
</reference>
<evidence type="ECO:0000313" key="3">
    <source>
        <dbReference type="Proteomes" id="UP001189429"/>
    </source>
</evidence>
<keyword evidence="3" id="KW-1185">Reference proteome</keyword>